<comment type="caution">
    <text evidence="1">The sequence shown here is derived from an EMBL/GenBank/DDBJ whole genome shotgun (WGS) entry which is preliminary data.</text>
</comment>
<name>A0ABR0EB30_ZASCE</name>
<dbReference type="InterPro" id="IPR036047">
    <property type="entry name" value="F-box-like_dom_sf"/>
</dbReference>
<gene>
    <name evidence="1" type="ORF">PRZ48_011212</name>
</gene>
<reference evidence="1 2" key="1">
    <citation type="journal article" date="2023" name="G3 (Bethesda)">
        <title>A chromosome-level genome assembly of Zasmidium syzygii isolated from banana leaves.</title>
        <authorList>
            <person name="van Westerhoven A.C."/>
            <person name="Mehrabi R."/>
            <person name="Talebi R."/>
            <person name="Steentjes M.B.F."/>
            <person name="Corcolon B."/>
            <person name="Chong P.A."/>
            <person name="Kema G.H.J."/>
            <person name="Seidl M.F."/>
        </authorList>
    </citation>
    <scope>NUCLEOTIDE SEQUENCE [LARGE SCALE GENOMIC DNA]</scope>
    <source>
        <strain evidence="1 2">P124</strain>
    </source>
</reference>
<dbReference type="SUPFAM" id="SSF81383">
    <property type="entry name" value="F-box domain"/>
    <property type="match status" value="1"/>
</dbReference>
<keyword evidence="2" id="KW-1185">Reference proteome</keyword>
<evidence type="ECO:0000313" key="2">
    <source>
        <dbReference type="Proteomes" id="UP001305779"/>
    </source>
</evidence>
<dbReference type="EMBL" id="JAXOVC010000008">
    <property type="protein sequence ID" value="KAK4498554.1"/>
    <property type="molecule type" value="Genomic_DNA"/>
</dbReference>
<proteinExistence type="predicted"/>
<protein>
    <recommendedName>
        <fullName evidence="3">F-box domain-containing protein</fullName>
    </recommendedName>
</protein>
<organism evidence="1 2">
    <name type="scientific">Zasmidium cellare</name>
    <name type="common">Wine cellar mold</name>
    <name type="synonym">Racodium cellare</name>
    <dbReference type="NCBI Taxonomy" id="395010"/>
    <lineage>
        <taxon>Eukaryota</taxon>
        <taxon>Fungi</taxon>
        <taxon>Dikarya</taxon>
        <taxon>Ascomycota</taxon>
        <taxon>Pezizomycotina</taxon>
        <taxon>Dothideomycetes</taxon>
        <taxon>Dothideomycetidae</taxon>
        <taxon>Mycosphaerellales</taxon>
        <taxon>Mycosphaerellaceae</taxon>
        <taxon>Zasmidium</taxon>
    </lineage>
</organism>
<evidence type="ECO:0008006" key="3">
    <source>
        <dbReference type="Google" id="ProtNLM"/>
    </source>
</evidence>
<sequence length="252" mass="28475">MTATPDSTAGPKLASIPELVETIALQLPLRDILLAQQVNRFWSGVIQGSSKLQKALFFQPGVDETLTIRGMSDYLNFDCDCIKTPLPPRTFHLERPNHTVNPRWAMNETDRTDYVVTINPFLLNPGYDIAYDIEGALEDFAKAVDRDASLRRMLFTSPPVARLIMHNSGELVHLICRKPGAAGVTVADVLDVVATFPESCVVQLWMRRAYYRCDPGTTACGMLHHQKNYNTGRVRQETELDYYNEYDSDLEY</sequence>
<accession>A0ABR0EB30</accession>
<dbReference type="Proteomes" id="UP001305779">
    <property type="component" value="Unassembled WGS sequence"/>
</dbReference>
<evidence type="ECO:0000313" key="1">
    <source>
        <dbReference type="EMBL" id="KAK4498554.1"/>
    </source>
</evidence>